<name>A0A1G2DHH1_9BACT</name>
<organism evidence="12 13">
    <name type="scientific">Candidatus Lloydbacteria bacterium RIFCSPLOWO2_01_FULL_50_20</name>
    <dbReference type="NCBI Taxonomy" id="1798665"/>
    <lineage>
        <taxon>Bacteria</taxon>
        <taxon>Candidatus Lloydiibacteriota</taxon>
    </lineage>
</organism>
<comment type="caution">
    <text evidence="12">The sequence shown here is derived from an EMBL/GenBank/DDBJ whole genome shotgun (WGS) entry which is preliminary data.</text>
</comment>
<dbReference type="EMBL" id="MHLP01000012">
    <property type="protein sequence ID" value="OGZ13107.1"/>
    <property type="molecule type" value="Genomic_DNA"/>
</dbReference>
<keyword evidence="2 7" id="KW-0699">rRNA-binding</keyword>
<comment type="function">
    <text evidence="7 10">This protein binds specifically to 23S rRNA; its binding is stimulated by other ribosomal proteins, e.g., L4, L17, and L20. It is important during the early stages of 50S assembly. It makes multiple contacts with different domains of the 23S rRNA in the assembled 50S subunit and ribosome.</text>
</comment>
<comment type="similarity">
    <text evidence="1 7 8">Belongs to the universal ribosomal protein uL22 family.</text>
</comment>
<dbReference type="AlphaFoldDB" id="A0A1G2DHH1"/>
<dbReference type="Pfam" id="PF00237">
    <property type="entry name" value="Ribosomal_L22"/>
    <property type="match status" value="1"/>
</dbReference>
<dbReference type="Gene3D" id="3.90.470.10">
    <property type="entry name" value="Ribosomal protein L22/L17"/>
    <property type="match status" value="1"/>
</dbReference>
<dbReference type="PANTHER" id="PTHR13501">
    <property type="entry name" value="CHLOROPLAST 50S RIBOSOMAL PROTEIN L22-RELATED"/>
    <property type="match status" value="1"/>
</dbReference>
<evidence type="ECO:0000256" key="10">
    <source>
        <dbReference type="RuleBase" id="RU004008"/>
    </source>
</evidence>
<proteinExistence type="inferred from homology"/>
<sequence>MNATATLPSYRQSPRKVRLVAQLVKGKSVTIALAELHYRAKRAAPIFEKLIRSAVANAKVLGMKEKDLMVKEIRVDKGPVMKRSMPRAHGRAFPIHKHTSHIFVSLSDGVETQEKSKKQAEKTTTVSKLKKQTAQVKKTLANTQKTITKKLP</sequence>
<dbReference type="GO" id="GO:0022625">
    <property type="term" value="C:cytosolic large ribosomal subunit"/>
    <property type="evidence" value="ECO:0007669"/>
    <property type="project" value="TreeGrafter"/>
</dbReference>
<dbReference type="InterPro" id="IPR036394">
    <property type="entry name" value="Ribosomal_uL22_sf"/>
</dbReference>
<evidence type="ECO:0000313" key="12">
    <source>
        <dbReference type="EMBL" id="OGZ13107.1"/>
    </source>
</evidence>
<dbReference type="GO" id="GO:0003735">
    <property type="term" value="F:structural constituent of ribosome"/>
    <property type="evidence" value="ECO:0007669"/>
    <property type="project" value="InterPro"/>
</dbReference>
<evidence type="ECO:0000256" key="3">
    <source>
        <dbReference type="ARBA" id="ARBA00022884"/>
    </source>
</evidence>
<reference evidence="12 13" key="1">
    <citation type="journal article" date="2016" name="Nat. Commun.">
        <title>Thousands of microbial genomes shed light on interconnected biogeochemical processes in an aquifer system.</title>
        <authorList>
            <person name="Anantharaman K."/>
            <person name="Brown C.T."/>
            <person name="Hug L.A."/>
            <person name="Sharon I."/>
            <person name="Castelle C.J."/>
            <person name="Probst A.J."/>
            <person name="Thomas B.C."/>
            <person name="Singh A."/>
            <person name="Wilkins M.J."/>
            <person name="Karaoz U."/>
            <person name="Brodie E.L."/>
            <person name="Williams K.H."/>
            <person name="Hubbard S.S."/>
            <person name="Banfield J.F."/>
        </authorList>
    </citation>
    <scope>NUCLEOTIDE SEQUENCE [LARGE SCALE GENOMIC DNA]</scope>
</reference>
<feature type="region of interest" description="Disordered" evidence="11">
    <location>
        <begin position="113"/>
        <end position="152"/>
    </location>
</feature>
<evidence type="ECO:0000313" key="13">
    <source>
        <dbReference type="Proteomes" id="UP000178534"/>
    </source>
</evidence>
<keyword evidence="3 7" id="KW-0694">RNA-binding</keyword>
<feature type="compositionally biased region" description="Polar residues" evidence="11">
    <location>
        <begin position="122"/>
        <end position="146"/>
    </location>
</feature>
<evidence type="ECO:0000256" key="11">
    <source>
        <dbReference type="SAM" id="MobiDB-lite"/>
    </source>
</evidence>
<dbReference type="InterPro" id="IPR005727">
    <property type="entry name" value="Ribosomal_uL22_bac/chlpt-type"/>
</dbReference>
<dbReference type="PROSITE" id="PS00464">
    <property type="entry name" value="RIBOSOMAL_L22"/>
    <property type="match status" value="1"/>
</dbReference>
<dbReference type="GO" id="GO:0006412">
    <property type="term" value="P:translation"/>
    <property type="evidence" value="ECO:0007669"/>
    <property type="project" value="UniProtKB-UniRule"/>
</dbReference>
<evidence type="ECO:0000256" key="2">
    <source>
        <dbReference type="ARBA" id="ARBA00022730"/>
    </source>
</evidence>
<evidence type="ECO:0000256" key="4">
    <source>
        <dbReference type="ARBA" id="ARBA00022980"/>
    </source>
</evidence>
<evidence type="ECO:0000256" key="1">
    <source>
        <dbReference type="ARBA" id="ARBA00009451"/>
    </source>
</evidence>
<evidence type="ECO:0000256" key="8">
    <source>
        <dbReference type="RuleBase" id="RU004005"/>
    </source>
</evidence>
<dbReference type="NCBIfam" id="TIGR01044">
    <property type="entry name" value="rplV_bact"/>
    <property type="match status" value="1"/>
</dbReference>
<comment type="function">
    <text evidence="7">The globular domain of the protein is located near the polypeptide exit tunnel on the outside of the subunit, while an extended beta-hairpin is found that lines the wall of the exit tunnel in the center of the 70S ribosome.</text>
</comment>
<protein>
    <recommendedName>
        <fullName evidence="6 7">Large ribosomal subunit protein uL22</fullName>
    </recommendedName>
</protein>
<dbReference type="Proteomes" id="UP000178534">
    <property type="component" value="Unassembled WGS sequence"/>
</dbReference>
<comment type="subunit">
    <text evidence="7 9">Part of the 50S ribosomal subunit.</text>
</comment>
<dbReference type="InterPro" id="IPR018260">
    <property type="entry name" value="Ribosomal_uL22_CS"/>
</dbReference>
<keyword evidence="4 7" id="KW-0689">Ribosomal protein</keyword>
<dbReference type="InterPro" id="IPR001063">
    <property type="entry name" value="Ribosomal_uL22"/>
</dbReference>
<keyword evidence="5 7" id="KW-0687">Ribonucleoprotein</keyword>
<gene>
    <name evidence="7" type="primary">rplV</name>
    <name evidence="12" type="ORF">A2942_01475</name>
</gene>
<dbReference type="CDD" id="cd00336">
    <property type="entry name" value="Ribosomal_L22"/>
    <property type="match status" value="1"/>
</dbReference>
<evidence type="ECO:0000256" key="7">
    <source>
        <dbReference type="HAMAP-Rule" id="MF_01331"/>
    </source>
</evidence>
<evidence type="ECO:0000256" key="9">
    <source>
        <dbReference type="RuleBase" id="RU004006"/>
    </source>
</evidence>
<evidence type="ECO:0000256" key="5">
    <source>
        <dbReference type="ARBA" id="ARBA00023274"/>
    </source>
</evidence>
<accession>A0A1G2DHH1</accession>
<dbReference type="PANTHER" id="PTHR13501:SF8">
    <property type="entry name" value="LARGE RIBOSOMAL SUBUNIT PROTEIN UL22M"/>
    <property type="match status" value="1"/>
</dbReference>
<dbReference type="SUPFAM" id="SSF54843">
    <property type="entry name" value="Ribosomal protein L22"/>
    <property type="match status" value="1"/>
</dbReference>
<dbReference type="GO" id="GO:0019843">
    <property type="term" value="F:rRNA binding"/>
    <property type="evidence" value="ECO:0007669"/>
    <property type="project" value="UniProtKB-UniRule"/>
</dbReference>
<dbReference type="InterPro" id="IPR047867">
    <property type="entry name" value="Ribosomal_uL22_bac/org-type"/>
</dbReference>
<dbReference type="HAMAP" id="MF_01331_B">
    <property type="entry name" value="Ribosomal_uL22_B"/>
    <property type="match status" value="1"/>
</dbReference>
<dbReference type="STRING" id="1798665.A2942_01475"/>
<evidence type="ECO:0000256" key="6">
    <source>
        <dbReference type="ARBA" id="ARBA00035207"/>
    </source>
</evidence>